<comment type="cofactor">
    <cofactor evidence="1">
        <name>pyridoxal 5'-phosphate</name>
        <dbReference type="ChEBI" id="CHEBI:597326"/>
    </cofactor>
</comment>
<sequence>MHYRKPCGSVLEAIGNTPLVRLRRVVEHLPVEAFAKLEFMNPMGSSKDRISRYMIEAAERDGRLKPGDMIIENSSGNTAMGLALMAIQKGYKLKVVVRDTISQEKLNQLLALGVLVHKVDTSLPPEHPDSYNNITPRLARETPNCYFPDQHGNRENNAAHYAGTGPEIWEQMEGRIDVFVAGAGTGGTIGGVGRYLKEKDPRIKVIAVDPVGSVFSPHFHGEKNPKAGPYRVEGLGDEFLIPTMEFDVVDDMLQVTDRQAFHYARRLVREEGILGGGSSGAALWALLQVAEHLGPMDHPARIVTVFPDGAGRYLSSIFNDAWLEERGLLVEDLPESGA</sequence>
<dbReference type="Proteomes" id="UP001165069">
    <property type="component" value="Unassembled WGS sequence"/>
</dbReference>
<evidence type="ECO:0000259" key="3">
    <source>
        <dbReference type="Pfam" id="PF00291"/>
    </source>
</evidence>
<dbReference type="InterPro" id="IPR050214">
    <property type="entry name" value="Cys_Synth/Cystath_Beta-Synth"/>
</dbReference>
<evidence type="ECO:0000256" key="2">
    <source>
        <dbReference type="ARBA" id="ARBA00022898"/>
    </source>
</evidence>
<evidence type="ECO:0000313" key="4">
    <source>
        <dbReference type="EMBL" id="GLH72926.1"/>
    </source>
</evidence>
<protein>
    <recommendedName>
        <fullName evidence="3">Tryptophan synthase beta chain-like PALP domain-containing protein</fullName>
    </recommendedName>
</protein>
<keyword evidence="5" id="KW-1185">Reference proteome</keyword>
<dbReference type="InterPro" id="IPR001926">
    <property type="entry name" value="TrpB-like_PALP"/>
</dbReference>
<dbReference type="CDD" id="cd01561">
    <property type="entry name" value="CBS_like"/>
    <property type="match status" value="1"/>
</dbReference>
<comment type="caution">
    <text evidence="4">The sequence shown here is derived from an EMBL/GenBank/DDBJ whole genome shotgun (WGS) entry which is preliminary data.</text>
</comment>
<evidence type="ECO:0000313" key="5">
    <source>
        <dbReference type="Proteomes" id="UP001165069"/>
    </source>
</evidence>
<dbReference type="PANTHER" id="PTHR10314">
    <property type="entry name" value="CYSTATHIONINE BETA-SYNTHASE"/>
    <property type="match status" value="1"/>
</dbReference>
<dbReference type="InterPro" id="IPR036052">
    <property type="entry name" value="TrpB-like_PALP_sf"/>
</dbReference>
<dbReference type="RefSeq" id="WP_285573222.1">
    <property type="nucleotide sequence ID" value="NZ_BSDE01000002.1"/>
</dbReference>
<dbReference type="Gene3D" id="3.40.50.1100">
    <property type="match status" value="2"/>
</dbReference>
<gene>
    <name evidence="4" type="ORF">GETHLI_14280</name>
</gene>
<dbReference type="SUPFAM" id="SSF53686">
    <property type="entry name" value="Tryptophan synthase beta subunit-like PLP-dependent enzymes"/>
    <property type="match status" value="1"/>
</dbReference>
<reference evidence="4 5" key="1">
    <citation type="journal article" date="2023" name="Antonie Van Leeuwenhoek">
        <title>Mesoterricola silvestris gen. nov., sp. nov., Mesoterricola sediminis sp. nov., Geothrix oryzae sp. nov., Geothrix edaphica sp. nov., Geothrix rubra sp. nov., and Geothrix limicola sp. nov., six novel members of Acidobacteriota isolated from soils.</title>
        <authorList>
            <person name="Itoh H."/>
            <person name="Sugisawa Y."/>
            <person name="Mise K."/>
            <person name="Xu Z."/>
            <person name="Kuniyasu M."/>
            <person name="Ushijima N."/>
            <person name="Kawano K."/>
            <person name="Kobayashi E."/>
            <person name="Shiratori Y."/>
            <person name="Masuda Y."/>
            <person name="Senoo K."/>
        </authorList>
    </citation>
    <scope>NUCLEOTIDE SEQUENCE [LARGE SCALE GENOMIC DNA]</scope>
    <source>
        <strain evidence="4 5">Red804</strain>
    </source>
</reference>
<accession>A0ABQ5QF16</accession>
<proteinExistence type="predicted"/>
<feature type="domain" description="Tryptophan synthase beta chain-like PALP" evidence="3">
    <location>
        <begin position="11"/>
        <end position="308"/>
    </location>
</feature>
<organism evidence="4 5">
    <name type="scientific">Geothrix limicola</name>
    <dbReference type="NCBI Taxonomy" id="2927978"/>
    <lineage>
        <taxon>Bacteria</taxon>
        <taxon>Pseudomonadati</taxon>
        <taxon>Acidobacteriota</taxon>
        <taxon>Holophagae</taxon>
        <taxon>Holophagales</taxon>
        <taxon>Holophagaceae</taxon>
        <taxon>Geothrix</taxon>
    </lineage>
</organism>
<evidence type="ECO:0000256" key="1">
    <source>
        <dbReference type="ARBA" id="ARBA00001933"/>
    </source>
</evidence>
<dbReference type="Pfam" id="PF00291">
    <property type="entry name" value="PALP"/>
    <property type="match status" value="1"/>
</dbReference>
<name>A0ABQ5QF16_9BACT</name>
<dbReference type="EMBL" id="BSDE01000002">
    <property type="protein sequence ID" value="GLH72926.1"/>
    <property type="molecule type" value="Genomic_DNA"/>
</dbReference>
<keyword evidence="2" id="KW-0663">Pyridoxal phosphate</keyword>